<evidence type="ECO:0000313" key="3">
    <source>
        <dbReference type="Proteomes" id="UP000432015"/>
    </source>
</evidence>
<proteinExistence type="predicted"/>
<comment type="caution">
    <text evidence="2">The sequence shown here is derived from an EMBL/GenBank/DDBJ whole genome shotgun (WGS) entry which is preliminary data.</text>
</comment>
<protein>
    <recommendedName>
        <fullName evidence="4">DUF1449 family protein</fullName>
    </recommendedName>
</protein>
<feature type="transmembrane region" description="Helical" evidence="1">
    <location>
        <begin position="7"/>
        <end position="29"/>
    </location>
</feature>
<sequence>MGEFIDAALGFPTVLFSFSLAVVAGYWALVLLGGLGVDLLDAGTDTGAGAGGADGGFGGLLVAGGLDGVPATVAVSSLVSLAWFVSLAGSALLGGIGGTAARVVLSLAVLVVASASAWLGTRLAVLPLRRVFRGGAETSLRDFVGRTCVVRTGRVGPDFGQAEVAAADGSTATVQVRRPAADVPVAGAADGTALTFGSTALIFDFDAAGGFFWVMPYDAAMAPDHPRS</sequence>
<dbReference type="Proteomes" id="UP000432015">
    <property type="component" value="Unassembled WGS sequence"/>
</dbReference>
<keyword evidence="1" id="KW-0812">Transmembrane</keyword>
<name>A0A7K1KU34_9ACTN</name>
<evidence type="ECO:0000256" key="1">
    <source>
        <dbReference type="SAM" id="Phobius"/>
    </source>
</evidence>
<feature type="transmembrane region" description="Helical" evidence="1">
    <location>
        <begin position="100"/>
        <end position="120"/>
    </location>
</feature>
<keyword evidence="1" id="KW-1133">Transmembrane helix</keyword>
<keyword evidence="1" id="KW-0472">Membrane</keyword>
<evidence type="ECO:0008006" key="4">
    <source>
        <dbReference type="Google" id="ProtNLM"/>
    </source>
</evidence>
<dbReference type="AlphaFoldDB" id="A0A7K1KU34"/>
<reference evidence="2 3" key="1">
    <citation type="submission" date="2019-11" db="EMBL/GenBank/DDBJ databases">
        <authorList>
            <person name="Cao P."/>
        </authorList>
    </citation>
    <scope>NUCLEOTIDE SEQUENCE [LARGE SCALE GENOMIC DNA]</scope>
    <source>
        <strain evidence="2 3">NEAU-AAG5</strain>
    </source>
</reference>
<dbReference type="EMBL" id="WOFH01000001">
    <property type="protein sequence ID" value="MUN35698.1"/>
    <property type="molecule type" value="Genomic_DNA"/>
</dbReference>
<organism evidence="2 3">
    <name type="scientific">Actinomadura litoris</name>
    <dbReference type="NCBI Taxonomy" id="2678616"/>
    <lineage>
        <taxon>Bacteria</taxon>
        <taxon>Bacillati</taxon>
        <taxon>Actinomycetota</taxon>
        <taxon>Actinomycetes</taxon>
        <taxon>Streptosporangiales</taxon>
        <taxon>Thermomonosporaceae</taxon>
        <taxon>Actinomadura</taxon>
    </lineage>
</organism>
<evidence type="ECO:0000313" key="2">
    <source>
        <dbReference type="EMBL" id="MUN35698.1"/>
    </source>
</evidence>
<feature type="transmembrane region" description="Helical" evidence="1">
    <location>
        <begin position="71"/>
        <end position="93"/>
    </location>
</feature>
<keyword evidence="3" id="KW-1185">Reference proteome</keyword>
<dbReference type="RefSeq" id="WP_156214590.1">
    <property type="nucleotide sequence ID" value="NZ_WOFH01000001.1"/>
</dbReference>
<gene>
    <name evidence="2" type="ORF">GNZ18_03675</name>
</gene>
<accession>A0A7K1KU34</accession>